<organism evidence="11 12">
    <name type="scientific">Roridomyces roridus</name>
    <dbReference type="NCBI Taxonomy" id="1738132"/>
    <lineage>
        <taxon>Eukaryota</taxon>
        <taxon>Fungi</taxon>
        <taxon>Dikarya</taxon>
        <taxon>Basidiomycota</taxon>
        <taxon>Agaricomycotina</taxon>
        <taxon>Agaricomycetes</taxon>
        <taxon>Agaricomycetidae</taxon>
        <taxon>Agaricales</taxon>
        <taxon>Marasmiineae</taxon>
        <taxon>Mycenaceae</taxon>
        <taxon>Roridomyces</taxon>
    </lineage>
</organism>
<comment type="cofactor">
    <cofactor evidence="8">
        <name>Ca(2+)</name>
        <dbReference type="ChEBI" id="CHEBI:29108"/>
    </cofactor>
    <text evidence="8">Binds 1 Ca(2+) ion per subunit.</text>
</comment>
<dbReference type="SUPFAM" id="SSF52743">
    <property type="entry name" value="Subtilisin-like"/>
    <property type="match status" value="1"/>
</dbReference>
<dbReference type="SMART" id="SM00944">
    <property type="entry name" value="Pro-kuma_activ"/>
    <property type="match status" value="1"/>
</dbReference>
<protein>
    <submittedName>
        <fullName evidence="11">Subtilisin-like protein</fullName>
    </submittedName>
</protein>
<dbReference type="GO" id="GO:0005576">
    <property type="term" value="C:extracellular region"/>
    <property type="evidence" value="ECO:0007669"/>
    <property type="project" value="UniProtKB-SubCell"/>
</dbReference>
<dbReference type="GO" id="GO:0046872">
    <property type="term" value="F:metal ion binding"/>
    <property type="evidence" value="ECO:0007669"/>
    <property type="project" value="UniProtKB-UniRule"/>
</dbReference>
<dbReference type="GO" id="GO:0006508">
    <property type="term" value="P:proteolysis"/>
    <property type="evidence" value="ECO:0007669"/>
    <property type="project" value="UniProtKB-KW"/>
</dbReference>
<feature type="active site" description="Charge relay system" evidence="8">
    <location>
        <position position="296"/>
    </location>
</feature>
<feature type="active site" description="Charge relay system" evidence="8">
    <location>
        <position position="481"/>
    </location>
</feature>
<dbReference type="SUPFAM" id="SSF54897">
    <property type="entry name" value="Protease propeptides/inhibitors"/>
    <property type="match status" value="1"/>
</dbReference>
<accession>A0AAD7C138</accession>
<evidence type="ECO:0000256" key="6">
    <source>
        <dbReference type="ARBA" id="ARBA00022837"/>
    </source>
</evidence>
<dbReference type="Pfam" id="PF09286">
    <property type="entry name" value="Pro-kuma_activ"/>
    <property type="match status" value="1"/>
</dbReference>
<feature type="binding site" evidence="8">
    <location>
        <position position="545"/>
    </location>
    <ligand>
        <name>Ca(2+)</name>
        <dbReference type="ChEBI" id="CHEBI:29108"/>
    </ligand>
</feature>
<dbReference type="PANTHER" id="PTHR14218">
    <property type="entry name" value="PROTEASE S8 TRIPEPTIDYL PEPTIDASE I CLN2"/>
    <property type="match status" value="1"/>
</dbReference>
<dbReference type="InterPro" id="IPR030400">
    <property type="entry name" value="Sedolisin_dom"/>
</dbReference>
<dbReference type="PANTHER" id="PTHR14218:SF15">
    <property type="entry name" value="TRIPEPTIDYL-PEPTIDASE 1"/>
    <property type="match status" value="1"/>
</dbReference>
<dbReference type="CDD" id="cd04056">
    <property type="entry name" value="Peptidases_S53"/>
    <property type="match status" value="1"/>
</dbReference>
<dbReference type="GO" id="GO:0004252">
    <property type="term" value="F:serine-type endopeptidase activity"/>
    <property type="evidence" value="ECO:0007669"/>
    <property type="project" value="UniProtKB-UniRule"/>
</dbReference>
<dbReference type="InterPro" id="IPR036852">
    <property type="entry name" value="Peptidase_S8/S53_dom_sf"/>
</dbReference>
<dbReference type="EMBL" id="JARKIF010000006">
    <property type="protein sequence ID" value="KAJ7636380.1"/>
    <property type="molecule type" value="Genomic_DNA"/>
</dbReference>
<evidence type="ECO:0000256" key="7">
    <source>
        <dbReference type="ARBA" id="ARBA00023145"/>
    </source>
</evidence>
<keyword evidence="5 8" id="KW-0720">Serine protease</keyword>
<dbReference type="AlphaFoldDB" id="A0AAD7C138"/>
<dbReference type="InterPro" id="IPR050819">
    <property type="entry name" value="Tripeptidyl-peptidase_I"/>
</dbReference>
<keyword evidence="9" id="KW-0732">Signal</keyword>
<proteinExistence type="predicted"/>
<dbReference type="Proteomes" id="UP001221142">
    <property type="component" value="Unassembled WGS sequence"/>
</dbReference>
<keyword evidence="12" id="KW-1185">Reference proteome</keyword>
<keyword evidence="3 8" id="KW-0479">Metal-binding</keyword>
<evidence type="ECO:0000313" key="11">
    <source>
        <dbReference type="EMBL" id="KAJ7636380.1"/>
    </source>
</evidence>
<evidence type="ECO:0000256" key="5">
    <source>
        <dbReference type="ARBA" id="ARBA00022825"/>
    </source>
</evidence>
<feature type="binding site" evidence="8">
    <location>
        <position position="523"/>
    </location>
    <ligand>
        <name>Ca(2+)</name>
        <dbReference type="ChEBI" id="CHEBI:29108"/>
    </ligand>
</feature>
<evidence type="ECO:0000256" key="1">
    <source>
        <dbReference type="ARBA" id="ARBA00004239"/>
    </source>
</evidence>
<evidence type="ECO:0000256" key="4">
    <source>
        <dbReference type="ARBA" id="ARBA00022801"/>
    </source>
</evidence>
<comment type="caution">
    <text evidence="11">The sequence shown here is derived from an EMBL/GenBank/DDBJ whole genome shotgun (WGS) entry which is preliminary data.</text>
</comment>
<name>A0AAD7C138_9AGAR</name>
<feature type="binding site" evidence="8">
    <location>
        <position position="524"/>
    </location>
    <ligand>
        <name>Ca(2+)</name>
        <dbReference type="ChEBI" id="CHEBI:29108"/>
    </ligand>
</feature>
<keyword evidence="7" id="KW-0865">Zymogen</keyword>
<evidence type="ECO:0000313" key="12">
    <source>
        <dbReference type="Proteomes" id="UP001221142"/>
    </source>
</evidence>
<sequence>MGLLRALPLLLIAQHALAITNMVMHESVAKVPSGFKASGSPSPSQELKLLVALVQSNITGLAKVVDAVSIPSGPSYGKYLTAAEIAEYVKPPADSLSSVMDWVTPNVASVKPFTPAGDVLQLSLSVEQAESLFNAKFNTYTNPNGQQIFRALNYSLPSSLLQHILHVHPIVAFTPPPQATGKNTMYKRSPMSLKKRQLAPCEDIAEPACLLATDFYGLPNRTISGSTTNKIGVQGFNTIGGDGASEPFGEYANSADLQTFLKMFRPDLAGTTFSLETLNGAVNLQDNSGGLEGAIDIQYTVGVAGDVPVTYLLDNGDDAATEYMDTINFLLAQDEPPTVFSTSYANEEVQLTQAVSTTVCNGYMQLAALGISMLFASGDGGAADNVVGCTTLIPMFPSTCPYVTSVGGTFFQPPTAFISSAGGFSNYFPVPSYQAADTAAYLKSIGTTNQGFYNPSGRVSPMSRRSGRCSSLLVTSAGGTSCATPIFASFIALVNDRLIAAGKPVLGFLNPLLYSTGRGGLDDVTVGESSGCASHSGGGWNATTGWDPISGLGTPDFPAMLRALGI</sequence>
<evidence type="ECO:0000256" key="9">
    <source>
        <dbReference type="SAM" id="SignalP"/>
    </source>
</evidence>
<dbReference type="GO" id="GO:0008240">
    <property type="term" value="F:tripeptidyl-peptidase activity"/>
    <property type="evidence" value="ECO:0007669"/>
    <property type="project" value="TreeGrafter"/>
</dbReference>
<dbReference type="Gene3D" id="3.40.50.200">
    <property type="entry name" value="Peptidase S8/S53 domain"/>
    <property type="match status" value="1"/>
</dbReference>
<keyword evidence="4 8" id="KW-0378">Hydrolase</keyword>
<reference evidence="11" key="1">
    <citation type="submission" date="2023-03" db="EMBL/GenBank/DDBJ databases">
        <title>Massive genome expansion in bonnet fungi (Mycena s.s.) driven by repeated elements and novel gene families across ecological guilds.</title>
        <authorList>
            <consortium name="Lawrence Berkeley National Laboratory"/>
            <person name="Harder C.B."/>
            <person name="Miyauchi S."/>
            <person name="Viragh M."/>
            <person name="Kuo A."/>
            <person name="Thoen E."/>
            <person name="Andreopoulos B."/>
            <person name="Lu D."/>
            <person name="Skrede I."/>
            <person name="Drula E."/>
            <person name="Henrissat B."/>
            <person name="Morin E."/>
            <person name="Kohler A."/>
            <person name="Barry K."/>
            <person name="LaButti K."/>
            <person name="Morin E."/>
            <person name="Salamov A."/>
            <person name="Lipzen A."/>
            <person name="Mereny Z."/>
            <person name="Hegedus B."/>
            <person name="Baldrian P."/>
            <person name="Stursova M."/>
            <person name="Weitz H."/>
            <person name="Taylor A."/>
            <person name="Grigoriev I.V."/>
            <person name="Nagy L.G."/>
            <person name="Martin F."/>
            <person name="Kauserud H."/>
        </authorList>
    </citation>
    <scope>NUCLEOTIDE SEQUENCE</scope>
    <source>
        <strain evidence="11">9284</strain>
    </source>
</reference>
<dbReference type="PROSITE" id="PS51695">
    <property type="entry name" value="SEDOLISIN"/>
    <property type="match status" value="1"/>
</dbReference>
<comment type="subcellular location">
    <subcellularLocation>
        <location evidence="1">Secreted</location>
        <location evidence="1">Extracellular space</location>
    </subcellularLocation>
</comment>
<feature type="binding site" evidence="8">
    <location>
        <position position="547"/>
    </location>
    <ligand>
        <name>Ca(2+)</name>
        <dbReference type="ChEBI" id="CHEBI:29108"/>
    </ligand>
</feature>
<feature type="active site" description="Charge relay system" evidence="8">
    <location>
        <position position="292"/>
    </location>
</feature>
<evidence type="ECO:0000256" key="2">
    <source>
        <dbReference type="ARBA" id="ARBA00022670"/>
    </source>
</evidence>
<keyword evidence="6 8" id="KW-0106">Calcium</keyword>
<evidence type="ECO:0000256" key="3">
    <source>
        <dbReference type="ARBA" id="ARBA00022723"/>
    </source>
</evidence>
<dbReference type="CDD" id="cd11377">
    <property type="entry name" value="Pro-peptidase_S53"/>
    <property type="match status" value="1"/>
</dbReference>
<gene>
    <name evidence="11" type="ORF">FB45DRAFT_864429</name>
</gene>
<feature type="signal peptide" evidence="9">
    <location>
        <begin position="1"/>
        <end position="18"/>
    </location>
</feature>
<keyword evidence="2 8" id="KW-0645">Protease</keyword>
<feature type="domain" description="Peptidase S53" evidence="10">
    <location>
        <begin position="206"/>
        <end position="566"/>
    </location>
</feature>
<dbReference type="InterPro" id="IPR015366">
    <property type="entry name" value="S53_propep"/>
</dbReference>
<feature type="chain" id="PRO_5042107139" evidence="9">
    <location>
        <begin position="19"/>
        <end position="566"/>
    </location>
</feature>
<evidence type="ECO:0000259" key="10">
    <source>
        <dbReference type="PROSITE" id="PS51695"/>
    </source>
</evidence>
<evidence type="ECO:0000256" key="8">
    <source>
        <dbReference type="PROSITE-ProRule" id="PRU01032"/>
    </source>
</evidence>